<reference evidence="13 14" key="1">
    <citation type="journal article" date="2021" name="bioRxiv">
        <title>The Gossypium anomalum genome as a resource for cotton improvement and evolutionary analysis of hybrid incompatibility.</title>
        <authorList>
            <person name="Grover C.E."/>
            <person name="Yuan D."/>
            <person name="Arick M.A."/>
            <person name="Miller E.R."/>
            <person name="Hu G."/>
            <person name="Peterson D.G."/>
            <person name="Wendel J.F."/>
            <person name="Udall J.A."/>
        </authorList>
    </citation>
    <scope>NUCLEOTIDE SEQUENCE [LARGE SCALE GENOMIC DNA]</scope>
    <source>
        <strain evidence="13">JFW-Udall</strain>
        <tissue evidence="13">Leaf</tissue>
    </source>
</reference>
<feature type="transmembrane region" description="Helical" evidence="10">
    <location>
        <begin position="307"/>
        <end position="328"/>
    </location>
</feature>
<dbReference type="PANTHER" id="PTHR22936:SF87">
    <property type="entry name" value="RHOMBOID-LIKE PROTEIN 5"/>
    <property type="match status" value="1"/>
</dbReference>
<evidence type="ECO:0000256" key="5">
    <source>
        <dbReference type="ARBA" id="ARBA00022692"/>
    </source>
</evidence>
<keyword evidence="14" id="KW-1185">Reference proteome</keyword>
<feature type="region of interest" description="Disordered" evidence="11">
    <location>
        <begin position="1"/>
        <end position="43"/>
    </location>
</feature>
<dbReference type="FunFam" id="1.20.1540.10:FF:000019">
    <property type="entry name" value="RHOMBOID-like protein"/>
    <property type="match status" value="1"/>
</dbReference>
<organism evidence="13 14">
    <name type="scientific">Gossypium anomalum</name>
    <dbReference type="NCBI Taxonomy" id="47600"/>
    <lineage>
        <taxon>Eukaryota</taxon>
        <taxon>Viridiplantae</taxon>
        <taxon>Streptophyta</taxon>
        <taxon>Embryophyta</taxon>
        <taxon>Tracheophyta</taxon>
        <taxon>Spermatophyta</taxon>
        <taxon>Magnoliopsida</taxon>
        <taxon>eudicotyledons</taxon>
        <taxon>Gunneridae</taxon>
        <taxon>Pentapetalae</taxon>
        <taxon>rosids</taxon>
        <taxon>malvids</taxon>
        <taxon>Malvales</taxon>
        <taxon>Malvaceae</taxon>
        <taxon>Malvoideae</taxon>
        <taxon>Gossypium</taxon>
    </lineage>
</organism>
<feature type="compositionally biased region" description="Pro residues" evidence="11">
    <location>
        <begin position="1"/>
        <end position="15"/>
    </location>
</feature>
<evidence type="ECO:0000313" key="13">
    <source>
        <dbReference type="EMBL" id="KAG8489977.1"/>
    </source>
</evidence>
<comment type="subcellular location">
    <subcellularLocation>
        <location evidence="2 10">Membrane</location>
        <topology evidence="2 10">Multi-pass membrane protein</topology>
    </subcellularLocation>
</comment>
<dbReference type="GO" id="GO:0005794">
    <property type="term" value="C:Golgi apparatus"/>
    <property type="evidence" value="ECO:0007669"/>
    <property type="project" value="UniProtKB-ARBA"/>
</dbReference>
<dbReference type="EC" id="3.4.21.105" evidence="10"/>
<dbReference type="Pfam" id="PF01694">
    <property type="entry name" value="Rhomboid"/>
    <property type="match status" value="1"/>
</dbReference>
<gene>
    <name evidence="13" type="ORF">CXB51_015552</name>
</gene>
<evidence type="ECO:0000256" key="2">
    <source>
        <dbReference type="ARBA" id="ARBA00004141"/>
    </source>
</evidence>
<dbReference type="Gene3D" id="1.20.1540.10">
    <property type="entry name" value="Rhomboid-like"/>
    <property type="match status" value="1"/>
</dbReference>
<evidence type="ECO:0000256" key="11">
    <source>
        <dbReference type="SAM" id="MobiDB-lite"/>
    </source>
</evidence>
<dbReference type="OrthoDB" id="418595at2759"/>
<evidence type="ECO:0000256" key="4">
    <source>
        <dbReference type="ARBA" id="ARBA00022670"/>
    </source>
</evidence>
<evidence type="ECO:0000256" key="8">
    <source>
        <dbReference type="ARBA" id="ARBA00022989"/>
    </source>
</evidence>
<dbReference type="InterPro" id="IPR002610">
    <property type="entry name" value="Peptidase_S54_rhomboid-like"/>
</dbReference>
<protein>
    <recommendedName>
        <fullName evidence="10">RHOMBOID-like protein</fullName>
        <ecNumber evidence="10">3.4.21.105</ecNumber>
    </recommendedName>
</protein>
<feature type="transmembrane region" description="Helical" evidence="10">
    <location>
        <begin position="194"/>
        <end position="212"/>
    </location>
</feature>
<dbReference type="PANTHER" id="PTHR22936">
    <property type="entry name" value="RHOMBOID-RELATED"/>
    <property type="match status" value="1"/>
</dbReference>
<evidence type="ECO:0000256" key="1">
    <source>
        <dbReference type="ARBA" id="ARBA00000156"/>
    </source>
</evidence>
<feature type="transmembrane region" description="Helical" evidence="10">
    <location>
        <begin position="265"/>
        <end position="287"/>
    </location>
</feature>
<evidence type="ECO:0000313" key="14">
    <source>
        <dbReference type="Proteomes" id="UP000701853"/>
    </source>
</evidence>
<dbReference type="AlphaFoldDB" id="A0A8J5YVP2"/>
<evidence type="ECO:0000256" key="9">
    <source>
        <dbReference type="ARBA" id="ARBA00023136"/>
    </source>
</evidence>
<dbReference type="GO" id="GO:0016020">
    <property type="term" value="C:membrane"/>
    <property type="evidence" value="ECO:0007669"/>
    <property type="project" value="UniProtKB-SubCell"/>
</dbReference>
<feature type="transmembrane region" description="Helical" evidence="10">
    <location>
        <begin position="163"/>
        <end position="182"/>
    </location>
</feature>
<keyword evidence="5 10" id="KW-0812">Transmembrane</keyword>
<comment type="similarity">
    <text evidence="3 10">Belongs to the peptidase S54 family.</text>
</comment>
<evidence type="ECO:0000256" key="6">
    <source>
        <dbReference type="ARBA" id="ARBA00022801"/>
    </source>
</evidence>
<keyword evidence="7 10" id="KW-0720">Serine protease</keyword>
<dbReference type="Proteomes" id="UP000701853">
    <property type="component" value="Chromosome 6"/>
</dbReference>
<evidence type="ECO:0000256" key="3">
    <source>
        <dbReference type="ARBA" id="ARBA00009045"/>
    </source>
</evidence>
<dbReference type="GO" id="GO:0006508">
    <property type="term" value="P:proteolysis"/>
    <property type="evidence" value="ECO:0007669"/>
    <property type="project" value="UniProtKB-KW"/>
</dbReference>
<accession>A0A8J5YVP2</accession>
<keyword evidence="9 10" id="KW-0472">Membrane</keyword>
<feature type="transmembrane region" description="Helical" evidence="10">
    <location>
        <begin position="232"/>
        <end position="253"/>
    </location>
</feature>
<dbReference type="GO" id="GO:0004252">
    <property type="term" value="F:serine-type endopeptidase activity"/>
    <property type="evidence" value="ECO:0007669"/>
    <property type="project" value="InterPro"/>
</dbReference>
<name>A0A8J5YVP2_9ROSI</name>
<evidence type="ECO:0000259" key="12">
    <source>
        <dbReference type="Pfam" id="PF01694"/>
    </source>
</evidence>
<feature type="transmembrane region" description="Helical" evidence="10">
    <location>
        <begin position="131"/>
        <end position="151"/>
    </location>
</feature>
<feature type="domain" description="Peptidase S54 rhomboid" evidence="12">
    <location>
        <begin position="121"/>
        <end position="280"/>
    </location>
</feature>
<keyword evidence="6 10" id="KW-0378">Hydrolase</keyword>
<evidence type="ECO:0000256" key="7">
    <source>
        <dbReference type="ARBA" id="ARBA00022825"/>
    </source>
</evidence>
<sequence>MGRPSRPSPSPPVQPKPSHDDIEKGSKRPCHKSKIPPPPPPPKPWKPWLTPLVFVANTSVFIYTMYVNDCPHTSGTSKCILYEYLGRYSFQRFKENPLLGPSYITLKTLGGLDWTQVVEEKEYWRLFSCMWLHAGLIHLLINMLSLLGLGIRLEHEFGFVRIGPLYMISGFGGSLTSVLSLARKSIVSVGASGALFGLLGSMLSELITNWSNYTNKVNTTSSMSSLLVPEPWDLTLCSALSTMLLIICLNLAIGFLPRVDNSAHIGGFVSGLLAGFVLLMRPQYGYISNKHVPEGYQIKHKVAKHQVHQYVLFGTSLVLLITGFAVGLQRLRRP</sequence>
<feature type="transmembrane region" description="Helical" evidence="10">
    <location>
        <begin position="48"/>
        <end position="68"/>
    </location>
</feature>
<proteinExistence type="inferred from homology"/>
<dbReference type="SUPFAM" id="SSF144091">
    <property type="entry name" value="Rhomboid-like"/>
    <property type="match status" value="1"/>
</dbReference>
<comment type="caution">
    <text evidence="13">The sequence shown here is derived from an EMBL/GenBank/DDBJ whole genome shotgun (WGS) entry which is preliminary data.</text>
</comment>
<keyword evidence="8 10" id="KW-1133">Transmembrane helix</keyword>
<dbReference type="EMBL" id="JAHUZN010000006">
    <property type="protein sequence ID" value="KAG8489977.1"/>
    <property type="molecule type" value="Genomic_DNA"/>
</dbReference>
<dbReference type="InterPro" id="IPR035952">
    <property type="entry name" value="Rhomboid-like_sf"/>
</dbReference>
<evidence type="ECO:0000256" key="10">
    <source>
        <dbReference type="RuleBase" id="RU362115"/>
    </source>
</evidence>
<dbReference type="InterPro" id="IPR022764">
    <property type="entry name" value="Peptidase_S54_rhomboid_dom"/>
</dbReference>
<keyword evidence="4 10" id="KW-0645">Protease</keyword>
<comment type="catalytic activity">
    <reaction evidence="1 10">
        <text>Cleaves type-1 transmembrane domains using a catalytic dyad composed of serine and histidine that are contributed by different transmembrane domains.</text>
        <dbReference type="EC" id="3.4.21.105"/>
    </reaction>
</comment>
<feature type="compositionally biased region" description="Basic and acidic residues" evidence="11">
    <location>
        <begin position="17"/>
        <end position="26"/>
    </location>
</feature>
<comment type="function">
    <text evidence="10">Serine protease involved in intramembrane proteolysis.</text>
</comment>